<sequence length="168" mass="19448">MPKITTMNFITANYGDFTYHRLDFSIDDHDFIMIFSEVLMLESGGTSNFSNEDVGFIIPADTYEVKFDRAENFHNDRFFELPTSQYSRLNYKGLMRLGCALNLLIMNHYQSFKPKLYLSVAVNTRLKLLYDRLSGHQNFNIPVEIKKNIGEGGRGYAIKTPRFYDIAA</sequence>
<dbReference type="Proteomes" id="UP000041882">
    <property type="component" value="Unassembled WGS sequence"/>
</dbReference>
<accession>A0A0T9PW73</accession>
<dbReference type="AlphaFoldDB" id="A0A0T9PW73"/>
<evidence type="ECO:0000313" key="2">
    <source>
        <dbReference type="Proteomes" id="UP000041882"/>
    </source>
</evidence>
<organism evidence="1 2">
    <name type="scientific">Yersinia thracica</name>
    <dbReference type="NCBI Taxonomy" id="2890319"/>
    <lineage>
        <taxon>Bacteria</taxon>
        <taxon>Pseudomonadati</taxon>
        <taxon>Pseudomonadota</taxon>
        <taxon>Gammaproteobacteria</taxon>
        <taxon>Enterobacterales</taxon>
        <taxon>Yersiniaceae</taxon>
        <taxon>Yersinia</taxon>
    </lineage>
</organism>
<gene>
    <name evidence="1" type="ORF">ERS008472_02483</name>
</gene>
<evidence type="ECO:0000313" key="1">
    <source>
        <dbReference type="EMBL" id="CNH84785.1"/>
    </source>
</evidence>
<protein>
    <submittedName>
        <fullName evidence="1">Uncharacterized protein</fullName>
    </submittedName>
</protein>
<dbReference type="EMBL" id="CQAW01000011">
    <property type="protein sequence ID" value="CNH84785.1"/>
    <property type="molecule type" value="Genomic_DNA"/>
</dbReference>
<name>A0A0T9PW73_9GAMM</name>
<proteinExistence type="predicted"/>
<reference evidence="2" key="1">
    <citation type="submission" date="2015-03" db="EMBL/GenBank/DDBJ databases">
        <authorList>
            <consortium name="Pathogen Informatics"/>
            <person name="Murphy D."/>
        </authorList>
    </citation>
    <scope>NUCLEOTIDE SEQUENCE [LARGE SCALE GENOMIC DNA]</scope>
    <source>
        <strain evidence="2">IP6945</strain>
    </source>
</reference>
<keyword evidence="2" id="KW-1185">Reference proteome</keyword>
<dbReference type="RefSeq" id="WP_227507662.1">
    <property type="nucleotide sequence ID" value="NZ_CABHXX010000030.1"/>
</dbReference>